<dbReference type="Proteomes" id="UP001410394">
    <property type="component" value="Unassembled WGS sequence"/>
</dbReference>
<comment type="caution">
    <text evidence="2">The sequence shown here is derived from an EMBL/GenBank/DDBJ whole genome shotgun (WGS) entry which is preliminary data.</text>
</comment>
<reference evidence="2 3" key="1">
    <citation type="journal article" date="2018" name="Int. J. Syst. Evol. Microbiol.">
        <title>Uliginosibacterium sediminicola sp. nov., isolated from freshwater sediment.</title>
        <authorList>
            <person name="Hwang W.M."/>
            <person name="Kim S.M."/>
            <person name="Kang K."/>
            <person name="Ahn T.Y."/>
        </authorList>
    </citation>
    <scope>NUCLEOTIDE SEQUENCE [LARGE SCALE GENOMIC DNA]</scope>
    <source>
        <strain evidence="2 3">M1-21</strain>
    </source>
</reference>
<organism evidence="2 3">
    <name type="scientific">Uliginosibacterium sediminicola</name>
    <dbReference type="NCBI Taxonomy" id="2024550"/>
    <lineage>
        <taxon>Bacteria</taxon>
        <taxon>Pseudomonadati</taxon>
        <taxon>Pseudomonadota</taxon>
        <taxon>Betaproteobacteria</taxon>
        <taxon>Rhodocyclales</taxon>
        <taxon>Zoogloeaceae</taxon>
        <taxon>Uliginosibacterium</taxon>
    </lineage>
</organism>
<evidence type="ECO:0000313" key="3">
    <source>
        <dbReference type="Proteomes" id="UP001410394"/>
    </source>
</evidence>
<accession>A0ABU9YUA9</accession>
<dbReference type="Pfam" id="PF10263">
    <property type="entry name" value="SprT-like"/>
    <property type="match status" value="1"/>
</dbReference>
<evidence type="ECO:0000313" key="2">
    <source>
        <dbReference type="EMBL" id="MEN3067288.1"/>
    </source>
</evidence>
<name>A0ABU9YUA9_9RHOO</name>
<dbReference type="RefSeq" id="WP_345918056.1">
    <property type="nucleotide sequence ID" value="NZ_JBDIVE010000001.1"/>
</dbReference>
<proteinExistence type="predicted"/>
<feature type="domain" description="SprT-like" evidence="1">
    <location>
        <begin position="12"/>
        <end position="112"/>
    </location>
</feature>
<gene>
    <name evidence="2" type="ORF">ABDB84_02285</name>
</gene>
<evidence type="ECO:0000259" key="1">
    <source>
        <dbReference type="Pfam" id="PF10263"/>
    </source>
</evidence>
<dbReference type="EMBL" id="JBDIVE010000001">
    <property type="protein sequence ID" value="MEN3067288.1"/>
    <property type="molecule type" value="Genomic_DNA"/>
</dbReference>
<sequence length="250" mass="27321">MTPTLELYSALQTAFDHFNRTLFDGKLPQCLITLRSASRTYGYMQKDRFVSAEGQHIDELGINPGYFALQSIEEVMATVVHEMVHHWQNHFGTPSASMPHNKEWADKMEALGLMPSDTGLPGGKRTGRSMNDFIIPDGPFLRACAELKTLGIRLPWLDSRLPVAPEVMASKRAELVSSGQAFVSDVVDAIPVERAATAGVPLPVAAPAPRPPSAEKLRIRQVCPQCKARAWTGPEVSLSCGDCHVPMSEG</sequence>
<dbReference type="InterPro" id="IPR006640">
    <property type="entry name" value="SprT-like_domain"/>
</dbReference>
<keyword evidence="3" id="KW-1185">Reference proteome</keyword>
<protein>
    <submittedName>
        <fullName evidence="2">SprT-like domain-containing protein</fullName>
    </submittedName>
</protein>